<dbReference type="PANTHER" id="PTHR10039">
    <property type="entry name" value="AMELOGENIN"/>
    <property type="match status" value="1"/>
</dbReference>
<protein>
    <recommendedName>
        <fullName evidence="6">NACHT domain-containing protein</fullName>
    </recommendedName>
</protein>
<accession>A0A3N4K4E1</accession>
<gene>
    <name evidence="4" type="ORF">L873DRAFT_1663125</name>
</gene>
<evidence type="ECO:0000313" key="4">
    <source>
        <dbReference type="EMBL" id="RPB05437.1"/>
    </source>
</evidence>
<dbReference type="Gene3D" id="3.40.50.300">
    <property type="entry name" value="P-loop containing nucleotide triphosphate hydrolases"/>
    <property type="match status" value="1"/>
</dbReference>
<reference evidence="4 5" key="1">
    <citation type="journal article" date="2018" name="Nat. Ecol. Evol.">
        <title>Pezizomycetes genomes reveal the molecular basis of ectomycorrhizal truffle lifestyle.</title>
        <authorList>
            <person name="Murat C."/>
            <person name="Payen T."/>
            <person name="Noel B."/>
            <person name="Kuo A."/>
            <person name="Morin E."/>
            <person name="Chen J."/>
            <person name="Kohler A."/>
            <person name="Krizsan K."/>
            <person name="Balestrini R."/>
            <person name="Da Silva C."/>
            <person name="Montanini B."/>
            <person name="Hainaut M."/>
            <person name="Levati E."/>
            <person name="Barry K.W."/>
            <person name="Belfiori B."/>
            <person name="Cichocki N."/>
            <person name="Clum A."/>
            <person name="Dockter R.B."/>
            <person name="Fauchery L."/>
            <person name="Guy J."/>
            <person name="Iotti M."/>
            <person name="Le Tacon F."/>
            <person name="Lindquist E.A."/>
            <person name="Lipzen A."/>
            <person name="Malagnac F."/>
            <person name="Mello A."/>
            <person name="Molinier V."/>
            <person name="Miyauchi S."/>
            <person name="Poulain J."/>
            <person name="Riccioni C."/>
            <person name="Rubini A."/>
            <person name="Sitrit Y."/>
            <person name="Splivallo R."/>
            <person name="Traeger S."/>
            <person name="Wang M."/>
            <person name="Zifcakova L."/>
            <person name="Wipf D."/>
            <person name="Zambonelli A."/>
            <person name="Paolocci F."/>
            <person name="Nowrousian M."/>
            <person name="Ottonello S."/>
            <person name="Baldrian P."/>
            <person name="Spatafora J.W."/>
            <person name="Henrissat B."/>
            <person name="Nagy L.G."/>
            <person name="Aury J.M."/>
            <person name="Wincker P."/>
            <person name="Grigoriev I.V."/>
            <person name="Bonfante P."/>
            <person name="Martin F.M."/>
        </authorList>
    </citation>
    <scope>NUCLEOTIDE SEQUENCE [LARGE SCALE GENOMIC DNA]</scope>
    <source>
        <strain evidence="4 5">120613-1</strain>
    </source>
</reference>
<dbReference type="PANTHER" id="PTHR10039:SF16">
    <property type="entry name" value="GPI INOSITOL-DEACYLASE"/>
    <property type="match status" value="1"/>
</dbReference>
<dbReference type="Pfam" id="PF22939">
    <property type="entry name" value="WHD_GPIID"/>
    <property type="match status" value="1"/>
</dbReference>
<dbReference type="InterPro" id="IPR056884">
    <property type="entry name" value="NPHP3-like_N"/>
</dbReference>
<keyword evidence="1" id="KW-0677">Repeat</keyword>
<dbReference type="Pfam" id="PF24883">
    <property type="entry name" value="NPHP3_N"/>
    <property type="match status" value="1"/>
</dbReference>
<dbReference type="EMBL" id="ML120353">
    <property type="protein sequence ID" value="RPB05437.1"/>
    <property type="molecule type" value="Genomic_DNA"/>
</dbReference>
<evidence type="ECO:0000256" key="1">
    <source>
        <dbReference type="ARBA" id="ARBA00022737"/>
    </source>
</evidence>
<keyword evidence="5" id="KW-1185">Reference proteome</keyword>
<evidence type="ECO:0000313" key="5">
    <source>
        <dbReference type="Proteomes" id="UP000276215"/>
    </source>
</evidence>
<feature type="domain" description="GPI inositol-deacylase winged helix" evidence="2">
    <location>
        <begin position="288"/>
        <end position="368"/>
    </location>
</feature>
<evidence type="ECO:0008006" key="6">
    <source>
        <dbReference type="Google" id="ProtNLM"/>
    </source>
</evidence>
<organism evidence="4 5">
    <name type="scientific">Choiromyces venosus 120613-1</name>
    <dbReference type="NCBI Taxonomy" id="1336337"/>
    <lineage>
        <taxon>Eukaryota</taxon>
        <taxon>Fungi</taxon>
        <taxon>Dikarya</taxon>
        <taxon>Ascomycota</taxon>
        <taxon>Pezizomycotina</taxon>
        <taxon>Pezizomycetes</taxon>
        <taxon>Pezizales</taxon>
        <taxon>Tuberaceae</taxon>
        <taxon>Choiromyces</taxon>
    </lineage>
</organism>
<dbReference type="OrthoDB" id="7464126at2759"/>
<feature type="non-terminal residue" evidence="4">
    <location>
        <position position="1"/>
    </location>
</feature>
<dbReference type="AlphaFoldDB" id="A0A3N4K4E1"/>
<feature type="domain" description="Nephrocystin 3-like N-terminal" evidence="3">
    <location>
        <begin position="4"/>
        <end position="170"/>
    </location>
</feature>
<dbReference type="InterPro" id="IPR054471">
    <property type="entry name" value="GPIID_WHD"/>
</dbReference>
<sequence length="445" mass="50910">RLNGTGEWLLGRKEYRDWRSSSPSMLLLLRGIHEMPNSSKVVDSLLKNRQPSEGLAYFYFDRNEGSRRSCEVVMKTLVKQLALSPKNSDLLKPLVEIYEKRKVSGRTTDALSSTESRNLIVEFSQLYKQTILVVDALDECDTSARRELLEALKYIIANSKNLVKIFVSSRSNDDITLQLENFPNFHIEAKDNEGDIKKFVREKIDCSIERKELLRGYVSPELKELIYTRLVGGADGMFQWVALQIEYLCRLDTESDIMEKLGKLTRGLSKMYNEIYKQINSQEGSSPEIAKMAFAWLLCSFRPLTPGELASAIELQLRAQGGSPPNPRSGINVAVLLKTCHNLIVHDTELDVLRFSHLSVREFLETRDRFRDINNCVMATTVCLSLLFSPNIQMYNEKERGPTVGKDSFFDYAALFWPTHIQNCQKLDVYSGEVKEFLQTFLSPE</sequence>
<proteinExistence type="predicted"/>
<dbReference type="Proteomes" id="UP000276215">
    <property type="component" value="Unassembled WGS sequence"/>
</dbReference>
<evidence type="ECO:0000259" key="2">
    <source>
        <dbReference type="Pfam" id="PF22939"/>
    </source>
</evidence>
<dbReference type="InterPro" id="IPR027417">
    <property type="entry name" value="P-loop_NTPase"/>
</dbReference>
<name>A0A3N4K4E1_9PEZI</name>
<evidence type="ECO:0000259" key="3">
    <source>
        <dbReference type="Pfam" id="PF24883"/>
    </source>
</evidence>